<dbReference type="SUPFAM" id="SSF53383">
    <property type="entry name" value="PLP-dependent transferases"/>
    <property type="match status" value="1"/>
</dbReference>
<dbReference type="HOGENOM" id="CLU_016922_12_0_1"/>
<keyword evidence="14" id="KW-1185">Reference proteome</keyword>
<proteinExistence type="inferred from homology"/>
<dbReference type="GO" id="GO:0030170">
    <property type="term" value="F:pyridoxal phosphate binding"/>
    <property type="evidence" value="ECO:0007669"/>
    <property type="project" value="InterPro"/>
</dbReference>
<evidence type="ECO:0000256" key="11">
    <source>
        <dbReference type="RuleBase" id="RU003560"/>
    </source>
</evidence>
<dbReference type="PIRSF" id="PIRSF000521">
    <property type="entry name" value="Transaminase_4ab_Lys_Orn"/>
    <property type="match status" value="1"/>
</dbReference>
<keyword evidence="6" id="KW-0808">Transferase</keyword>
<name>M7XPG3_RHOT1</name>
<evidence type="ECO:0000256" key="12">
    <source>
        <dbReference type="SAM" id="MobiDB-lite"/>
    </source>
</evidence>
<dbReference type="Gene3D" id="3.90.1150.10">
    <property type="entry name" value="Aspartate Aminotransferase, domain 1"/>
    <property type="match status" value="1"/>
</dbReference>
<dbReference type="eggNOG" id="KOG1405">
    <property type="taxonomic scope" value="Eukaryota"/>
</dbReference>
<evidence type="ECO:0000256" key="9">
    <source>
        <dbReference type="ARBA" id="ARBA00031787"/>
    </source>
</evidence>
<dbReference type="GO" id="GO:0034386">
    <property type="term" value="F:4-aminobutyrate:2-oxoglutarate transaminase activity"/>
    <property type="evidence" value="ECO:0007669"/>
    <property type="project" value="UniProtKB-EC"/>
</dbReference>
<accession>M7XPG3</accession>
<feature type="region of interest" description="Disordered" evidence="12">
    <location>
        <begin position="19"/>
        <end position="58"/>
    </location>
</feature>
<evidence type="ECO:0000256" key="3">
    <source>
        <dbReference type="ARBA" id="ARBA00012912"/>
    </source>
</evidence>
<dbReference type="GO" id="GO:0005739">
    <property type="term" value="C:mitochondrion"/>
    <property type="evidence" value="ECO:0007669"/>
    <property type="project" value="TreeGrafter"/>
</dbReference>
<dbReference type="Gene3D" id="3.40.640.10">
    <property type="entry name" value="Type I PLP-dependent aspartate aminotransferase-like (Major domain)"/>
    <property type="match status" value="1"/>
</dbReference>
<dbReference type="RefSeq" id="XP_016276893.1">
    <property type="nucleotide sequence ID" value="XM_016413886.1"/>
</dbReference>
<evidence type="ECO:0000313" key="14">
    <source>
        <dbReference type="Proteomes" id="UP000016926"/>
    </source>
</evidence>
<dbReference type="AlphaFoldDB" id="M7XPG3"/>
<reference evidence="13 14" key="1">
    <citation type="journal article" date="2012" name="Nat. Commun.">
        <title>A multi-omic map of the lipid-producing yeast Rhodosporidium toruloides.</title>
        <authorList>
            <person name="Zhu Z."/>
            <person name="Zhang S."/>
            <person name="Liu H."/>
            <person name="Shen H."/>
            <person name="Lin X."/>
            <person name="Yang F."/>
            <person name="Zhou Y.J."/>
            <person name="Jin G."/>
            <person name="Ye M."/>
            <person name="Zou H."/>
            <person name="Zou H."/>
            <person name="Zhao Z.K."/>
        </authorList>
    </citation>
    <scope>NUCLEOTIDE SEQUENCE [LARGE SCALE GENOMIC DNA]</scope>
    <source>
        <strain evidence="13 14">NP11</strain>
    </source>
</reference>
<comment type="catalytic activity">
    <reaction evidence="10">
        <text>4-aminobutanoate + 2-oxoglutarate = succinate semialdehyde + L-glutamate</text>
        <dbReference type="Rhea" id="RHEA:23352"/>
        <dbReference type="ChEBI" id="CHEBI:16810"/>
        <dbReference type="ChEBI" id="CHEBI:29985"/>
        <dbReference type="ChEBI" id="CHEBI:57706"/>
        <dbReference type="ChEBI" id="CHEBI:59888"/>
        <dbReference type="EC" id="2.6.1.19"/>
    </reaction>
</comment>
<evidence type="ECO:0000256" key="8">
    <source>
        <dbReference type="ARBA" id="ARBA00030204"/>
    </source>
</evidence>
<dbReference type="EMBL" id="KB722642">
    <property type="protein sequence ID" value="EMS25774.1"/>
    <property type="molecule type" value="Genomic_DNA"/>
</dbReference>
<protein>
    <recommendedName>
        <fullName evidence="4">4-aminobutyrate aminotransferase</fullName>
        <ecNumber evidence="3">2.6.1.19</ecNumber>
    </recommendedName>
    <alternativeName>
        <fullName evidence="9">GABA aminotransferase</fullName>
    </alternativeName>
    <alternativeName>
        <fullName evidence="8">Gamma-amino-N-butyrate transaminase</fullName>
    </alternativeName>
</protein>
<evidence type="ECO:0000256" key="5">
    <source>
        <dbReference type="ARBA" id="ARBA00022576"/>
    </source>
</evidence>
<evidence type="ECO:0000256" key="1">
    <source>
        <dbReference type="ARBA" id="ARBA00001933"/>
    </source>
</evidence>
<dbReference type="EC" id="2.6.1.19" evidence="3"/>
<evidence type="ECO:0000256" key="6">
    <source>
        <dbReference type="ARBA" id="ARBA00022679"/>
    </source>
</evidence>
<evidence type="ECO:0000256" key="4">
    <source>
        <dbReference type="ARBA" id="ARBA00018543"/>
    </source>
</evidence>
<dbReference type="InterPro" id="IPR015421">
    <property type="entry name" value="PyrdxlP-dep_Trfase_major"/>
</dbReference>
<evidence type="ECO:0000313" key="13">
    <source>
        <dbReference type="EMBL" id="EMS25774.1"/>
    </source>
</evidence>
<evidence type="ECO:0000256" key="10">
    <source>
        <dbReference type="ARBA" id="ARBA00048021"/>
    </source>
</evidence>
<dbReference type="InterPro" id="IPR015424">
    <property type="entry name" value="PyrdxlP-dep_Trfase"/>
</dbReference>
<comment type="cofactor">
    <cofactor evidence="1">
        <name>pyridoxal 5'-phosphate</name>
        <dbReference type="ChEBI" id="CHEBI:597326"/>
    </cofactor>
</comment>
<dbReference type="PANTHER" id="PTHR43206:SF1">
    <property type="entry name" value="4-AMINOBUTYRATE AMINOTRANSFERASE, MITOCHONDRIAL"/>
    <property type="match status" value="1"/>
</dbReference>
<dbReference type="PROSITE" id="PS00600">
    <property type="entry name" value="AA_TRANSFER_CLASS_3"/>
    <property type="match status" value="1"/>
</dbReference>
<dbReference type="InterPro" id="IPR005814">
    <property type="entry name" value="Aminotrans_3"/>
</dbReference>
<dbReference type="GO" id="GO:0009450">
    <property type="term" value="P:gamma-aminobutyric acid catabolic process"/>
    <property type="evidence" value="ECO:0007669"/>
    <property type="project" value="TreeGrafter"/>
</dbReference>
<feature type="compositionally biased region" description="Polar residues" evidence="12">
    <location>
        <begin position="36"/>
        <end position="49"/>
    </location>
</feature>
<dbReference type="InterPro" id="IPR015422">
    <property type="entry name" value="PyrdxlP-dep_Trfase_small"/>
</dbReference>
<evidence type="ECO:0000256" key="2">
    <source>
        <dbReference type="ARBA" id="ARBA00008954"/>
    </source>
</evidence>
<sequence length="527" mass="57878">MLSVLKRVPRASVAARAAARSYATEHNPPTRFESASVWQNEPSQPNLVTDSVPGPRSSELSKEIADFQDPRTHVVVADYAKSRGNYLVDADGNEMLDVFAQIASIAIGYNNPELLALAKTDEFAIAAMNRPALGSFPSNEWSETIHKGLLSVAPKGTPHLFTQMCGSCANEGALKAAFMAYRARQRGEQGIKDFTSEEARLSAFVYIDVLSDNSLDMQMSSCMKNASPGSPDLVAMSFKSAFHGRLFGSLSLTRSKAIHKLDIPAFDWPAISWPTMKYPLDEYASENAEAEARTIALVEEMIIAQKKKGKDVAALIVEPIQSEGGDNHASPSFFKALRTVTREHGVFMIVDEVQTGVGATGAFWAHDKWKLDHPPDFVTFSKKMQAAGFYHAEGTRASLPYRNYNTWMGDPMRALQAREMIGFIKAHGLVAHTAAIGDELYSSLTDLSKRYSGQIHNLRGKDCGTFIAWDAASAEQRDKFVAEMRKVGVVMGGCGDKAVRLRPMLVFGDKQKDVLLEKMEGVFKDMS</sequence>
<dbReference type="Pfam" id="PF00202">
    <property type="entry name" value="Aminotran_3"/>
    <property type="match status" value="1"/>
</dbReference>
<evidence type="ECO:0000256" key="7">
    <source>
        <dbReference type="ARBA" id="ARBA00022898"/>
    </source>
</evidence>
<gene>
    <name evidence="13" type="ORF">RHTO_00202</name>
</gene>
<dbReference type="GeneID" id="27364215"/>
<keyword evidence="7 11" id="KW-0663">Pyridoxal phosphate</keyword>
<comment type="similarity">
    <text evidence="2 11">Belongs to the class-III pyridoxal-phosphate-dependent aminotransferase family.</text>
</comment>
<dbReference type="Proteomes" id="UP000016926">
    <property type="component" value="Unassembled WGS sequence"/>
</dbReference>
<keyword evidence="5" id="KW-0032">Aminotransferase</keyword>
<dbReference type="OrthoDB" id="10260828at2759"/>
<dbReference type="InterPro" id="IPR049704">
    <property type="entry name" value="Aminotrans_3_PPA_site"/>
</dbReference>
<organism evidence="13 14">
    <name type="scientific">Rhodotorula toruloides (strain NP11)</name>
    <name type="common">Yeast</name>
    <name type="synonym">Rhodosporidium toruloides</name>
    <dbReference type="NCBI Taxonomy" id="1130832"/>
    <lineage>
        <taxon>Eukaryota</taxon>
        <taxon>Fungi</taxon>
        <taxon>Dikarya</taxon>
        <taxon>Basidiomycota</taxon>
        <taxon>Pucciniomycotina</taxon>
        <taxon>Microbotryomycetes</taxon>
        <taxon>Sporidiobolales</taxon>
        <taxon>Sporidiobolaceae</taxon>
        <taxon>Rhodotorula</taxon>
    </lineage>
</organism>
<dbReference type="FunFam" id="3.40.640.10:FF:000073">
    <property type="entry name" value="Probable 4-aminobutyrate aminotransferase"/>
    <property type="match status" value="1"/>
</dbReference>
<dbReference type="PANTHER" id="PTHR43206">
    <property type="entry name" value="AMINOTRANSFERASE"/>
    <property type="match status" value="1"/>
</dbReference>
<dbReference type="CDD" id="cd00610">
    <property type="entry name" value="OAT_like"/>
    <property type="match status" value="1"/>
</dbReference>